<keyword evidence="7" id="KW-0406">Ion transport</keyword>
<keyword evidence="9 11" id="KW-0472">Membrane</keyword>
<feature type="compositionally biased region" description="Polar residues" evidence="12">
    <location>
        <begin position="71"/>
        <end position="92"/>
    </location>
</feature>
<keyword evidence="3 11" id="KW-1134">Transmembrane beta strand</keyword>
<comment type="subcellular location">
    <subcellularLocation>
        <location evidence="1 11">Cell outer membrane</location>
        <topology evidence="1 11">Multi-pass membrane protein</topology>
    </subcellularLocation>
</comment>
<dbReference type="PANTHER" id="PTHR32552">
    <property type="entry name" value="FERRICHROME IRON RECEPTOR-RELATED"/>
    <property type="match status" value="1"/>
</dbReference>
<evidence type="ECO:0000256" key="1">
    <source>
        <dbReference type="ARBA" id="ARBA00004571"/>
    </source>
</evidence>
<comment type="similarity">
    <text evidence="11">Belongs to the TonB-dependent receptor family.</text>
</comment>
<evidence type="ECO:0000256" key="3">
    <source>
        <dbReference type="ARBA" id="ARBA00022452"/>
    </source>
</evidence>
<evidence type="ECO:0000256" key="7">
    <source>
        <dbReference type="ARBA" id="ARBA00023065"/>
    </source>
</evidence>
<dbReference type="InterPro" id="IPR012910">
    <property type="entry name" value="Plug_dom"/>
</dbReference>
<keyword evidence="8" id="KW-0798">TonB box</keyword>
<comment type="caution">
    <text evidence="14">The sequence shown here is derived from an EMBL/GenBank/DDBJ whole genome shotgun (WGS) entry which is preliminary data.</text>
</comment>
<organism evidence="14 15">
    <name type="scientific">Sphingomonas psychrolutea</name>
    <dbReference type="NCBI Taxonomy" id="1259676"/>
    <lineage>
        <taxon>Bacteria</taxon>
        <taxon>Pseudomonadati</taxon>
        <taxon>Pseudomonadota</taxon>
        <taxon>Alphaproteobacteria</taxon>
        <taxon>Sphingomonadales</taxon>
        <taxon>Sphingomonadaceae</taxon>
        <taxon>Sphingomonas</taxon>
    </lineage>
</organism>
<keyword evidence="6" id="KW-0408">Iron</keyword>
<dbReference type="InterPro" id="IPR039426">
    <property type="entry name" value="TonB-dep_rcpt-like"/>
</dbReference>
<evidence type="ECO:0000256" key="11">
    <source>
        <dbReference type="PROSITE-ProRule" id="PRU01360"/>
    </source>
</evidence>
<keyword evidence="2 11" id="KW-0813">Transport</keyword>
<keyword evidence="15" id="KW-1185">Reference proteome</keyword>
<feature type="domain" description="TonB-dependent receptor plug" evidence="13">
    <location>
        <begin position="107"/>
        <end position="213"/>
    </location>
</feature>
<dbReference type="InterPro" id="IPR036942">
    <property type="entry name" value="Beta-barrel_TonB_sf"/>
</dbReference>
<dbReference type="SUPFAM" id="SSF56935">
    <property type="entry name" value="Porins"/>
    <property type="match status" value="1"/>
</dbReference>
<proteinExistence type="inferred from homology"/>
<name>A0ABQ1GX13_9SPHN</name>
<feature type="region of interest" description="Disordered" evidence="12">
    <location>
        <begin position="59"/>
        <end position="94"/>
    </location>
</feature>
<evidence type="ECO:0000256" key="6">
    <source>
        <dbReference type="ARBA" id="ARBA00023004"/>
    </source>
</evidence>
<evidence type="ECO:0000256" key="10">
    <source>
        <dbReference type="ARBA" id="ARBA00023237"/>
    </source>
</evidence>
<keyword evidence="5 11" id="KW-0812">Transmembrane</keyword>
<evidence type="ECO:0000256" key="12">
    <source>
        <dbReference type="SAM" id="MobiDB-lite"/>
    </source>
</evidence>
<evidence type="ECO:0000256" key="9">
    <source>
        <dbReference type="ARBA" id="ARBA00023136"/>
    </source>
</evidence>
<protein>
    <recommendedName>
        <fullName evidence="13">TonB-dependent receptor plug domain-containing protein</fullName>
    </recommendedName>
</protein>
<dbReference type="Pfam" id="PF07715">
    <property type="entry name" value="Plug"/>
    <property type="match status" value="1"/>
</dbReference>
<dbReference type="PANTHER" id="PTHR32552:SF81">
    <property type="entry name" value="TONB-DEPENDENT OUTER MEMBRANE RECEPTOR"/>
    <property type="match status" value="1"/>
</dbReference>
<sequence>MEKIMKSRESAYLRLKRTLNAASDHASLAKGIGPRSRYAPILTAAAVLAGFAGNPALARTNPDTAPAAPVSPQTDAGAQTSDQTAPAPTAASNGDIIVTATRREESLSKVPLSITALTADTLTARVVTKEQDLASLVPGLVVKNGQNQNQLSFTLRGQTLDPFSGASPAVLTYLNEVPFGGGNSATSFYDFSSVQVLKGPQGTLFGRNATGGAVLYTSTLPGKDFGGYLTVRGGMRNTLQVQGAIDIPLITDVLQVRIAGDYQRQDGYVRNRLAGGTLGNTDNKSGRATIVFQPSSDIKNVTVLQYSKFGGNEAASQLYSYYKLGATNNGYALTTTLDTVYGNGFFPGVGDGPPGKGTFPGAVAGYLAYQQTHPYDIYLSYDLPHDADNYFAQNTTTIDLNSATTFKNIFGYQKSYAKTPGILSGSPFASLDLYNSTGAFKGPPGGEVFRNTSLSDEIQIQGQGANGRLKYIIGGFYNYQTREEGIPVIVGGELAAPLGQVLYHTRNTDESKALYAQATYDLSDAVQGLSITAGGRYTWETVGQTPYPDHVFFANFPQERRDLSAPSWNFNLQWQFNSNNQLYFTQRGSFRSGNFNGAVVPYNFVNFFQNEYTHDFEVGYKFNGKIAGKRAHFNIALYDQIVSNAQHSLYAVVAGAPSAFTVNVPEAQVKGVEVDGDIVLVDWLKIGFAGAYTDAKYTKNIVDLSRQTGVAGYKIPFDSYPDAPKVSGSLYADVTLPVSEKIGRAHFRADSFSQTSSYFSNNNNSITPGTQVKGYTTVALRLGIEDIAGSRLSASVYAKNVFNRLYYQAGYVEGNSGGFNTVIVGEPRTVAGEITFKF</sequence>
<evidence type="ECO:0000313" key="15">
    <source>
        <dbReference type="Proteomes" id="UP000618591"/>
    </source>
</evidence>
<dbReference type="Gene3D" id="2.40.170.20">
    <property type="entry name" value="TonB-dependent receptor, beta-barrel domain"/>
    <property type="match status" value="2"/>
</dbReference>
<evidence type="ECO:0000256" key="5">
    <source>
        <dbReference type="ARBA" id="ARBA00022692"/>
    </source>
</evidence>
<dbReference type="PROSITE" id="PS52016">
    <property type="entry name" value="TONB_DEPENDENT_REC_3"/>
    <property type="match status" value="1"/>
</dbReference>
<gene>
    <name evidence="14" type="ORF">GCM10011395_23050</name>
</gene>
<evidence type="ECO:0000259" key="13">
    <source>
        <dbReference type="Pfam" id="PF07715"/>
    </source>
</evidence>
<dbReference type="EMBL" id="BMDW01000013">
    <property type="protein sequence ID" value="GGA52081.1"/>
    <property type="molecule type" value="Genomic_DNA"/>
</dbReference>
<reference evidence="15" key="1">
    <citation type="journal article" date="2019" name="Int. J. Syst. Evol. Microbiol.">
        <title>The Global Catalogue of Microorganisms (GCM) 10K type strain sequencing project: providing services to taxonomists for standard genome sequencing and annotation.</title>
        <authorList>
            <consortium name="The Broad Institute Genomics Platform"/>
            <consortium name="The Broad Institute Genome Sequencing Center for Infectious Disease"/>
            <person name="Wu L."/>
            <person name="Ma J."/>
        </authorList>
    </citation>
    <scope>NUCLEOTIDE SEQUENCE [LARGE SCALE GENOMIC DNA]</scope>
    <source>
        <strain evidence="15">CGMCC 1.10106</strain>
    </source>
</reference>
<evidence type="ECO:0000256" key="2">
    <source>
        <dbReference type="ARBA" id="ARBA00022448"/>
    </source>
</evidence>
<keyword evidence="10 11" id="KW-0998">Cell outer membrane</keyword>
<accession>A0ABQ1GX13</accession>
<keyword evidence="4" id="KW-0410">Iron transport</keyword>
<dbReference type="Proteomes" id="UP000618591">
    <property type="component" value="Unassembled WGS sequence"/>
</dbReference>
<evidence type="ECO:0000256" key="4">
    <source>
        <dbReference type="ARBA" id="ARBA00022496"/>
    </source>
</evidence>
<evidence type="ECO:0000256" key="8">
    <source>
        <dbReference type="ARBA" id="ARBA00023077"/>
    </source>
</evidence>
<evidence type="ECO:0000313" key="14">
    <source>
        <dbReference type="EMBL" id="GGA52081.1"/>
    </source>
</evidence>